<dbReference type="Pfam" id="PF01380">
    <property type="entry name" value="SIS"/>
    <property type="match status" value="2"/>
</dbReference>
<dbReference type="CDD" id="cd05009">
    <property type="entry name" value="SIS_GlmS_GlmD_2"/>
    <property type="match status" value="1"/>
</dbReference>
<dbReference type="PANTHER" id="PTHR10937">
    <property type="entry name" value="GLUCOSAMINE--FRUCTOSE-6-PHOSPHATE AMINOTRANSFERASE, ISOMERIZING"/>
    <property type="match status" value="1"/>
</dbReference>
<dbReference type="EMBL" id="JAODNV010000013">
    <property type="protein sequence ID" value="MCT8991110.1"/>
    <property type="molecule type" value="Genomic_DNA"/>
</dbReference>
<dbReference type="SUPFAM" id="SSF53697">
    <property type="entry name" value="SIS domain"/>
    <property type="match status" value="1"/>
</dbReference>
<protein>
    <submittedName>
        <fullName evidence="4">SIS domain-containing protein</fullName>
    </submittedName>
</protein>
<keyword evidence="1" id="KW-0032">Aminotransferase</keyword>
<dbReference type="Proteomes" id="UP001149009">
    <property type="component" value="Unassembled WGS sequence"/>
</dbReference>
<comment type="caution">
    <text evidence="4">The sequence shown here is derived from an EMBL/GenBank/DDBJ whole genome shotgun (WGS) entry which is preliminary data.</text>
</comment>
<dbReference type="PROSITE" id="PS51464">
    <property type="entry name" value="SIS"/>
    <property type="match status" value="2"/>
</dbReference>
<accession>A0A9X2XBD9</accession>
<reference evidence="4" key="1">
    <citation type="submission" date="2022-08" db="EMBL/GenBank/DDBJ databases">
        <title>Chelativorans sichuanense sp. nov., a paraffin oil-degrading bacterium isolated from a mixture of oil-based drill cuttings and paddy soil.</title>
        <authorList>
            <person name="Yu J."/>
            <person name="Liu H."/>
            <person name="Chen Q."/>
        </authorList>
    </citation>
    <scope>NUCLEOTIDE SEQUENCE</scope>
    <source>
        <strain evidence="4">SCAU 2101</strain>
    </source>
</reference>
<dbReference type="InterPro" id="IPR046348">
    <property type="entry name" value="SIS_dom_sf"/>
</dbReference>
<dbReference type="InterPro" id="IPR035490">
    <property type="entry name" value="GlmS/FrlB_SIS"/>
</dbReference>
<dbReference type="CDD" id="cd05008">
    <property type="entry name" value="SIS_GlmS_GlmD_1"/>
    <property type="match status" value="1"/>
</dbReference>
<keyword evidence="5" id="KW-1185">Reference proteome</keyword>
<organism evidence="4 5">
    <name type="scientific">Chelativorans petroleitrophicus</name>
    <dbReference type="NCBI Taxonomy" id="2975484"/>
    <lineage>
        <taxon>Bacteria</taxon>
        <taxon>Pseudomonadati</taxon>
        <taxon>Pseudomonadota</taxon>
        <taxon>Alphaproteobacteria</taxon>
        <taxon>Hyphomicrobiales</taxon>
        <taxon>Phyllobacteriaceae</taxon>
        <taxon>Chelativorans</taxon>
    </lineage>
</organism>
<dbReference type="RefSeq" id="WP_261516008.1">
    <property type="nucleotide sequence ID" value="NZ_JAODNV010000013.1"/>
</dbReference>
<dbReference type="AlphaFoldDB" id="A0A9X2XBD9"/>
<feature type="domain" description="SIS" evidence="3">
    <location>
        <begin position="33"/>
        <end position="174"/>
    </location>
</feature>
<dbReference type="PANTHER" id="PTHR10937:SF8">
    <property type="entry name" value="AMINOTRANSFERASE-RELATED"/>
    <property type="match status" value="1"/>
</dbReference>
<dbReference type="Gene3D" id="3.40.50.10490">
    <property type="entry name" value="Glucose-6-phosphate isomerase like protein, domain 1"/>
    <property type="match status" value="2"/>
</dbReference>
<evidence type="ECO:0000313" key="5">
    <source>
        <dbReference type="Proteomes" id="UP001149009"/>
    </source>
</evidence>
<evidence type="ECO:0000256" key="2">
    <source>
        <dbReference type="ARBA" id="ARBA00022737"/>
    </source>
</evidence>
<dbReference type="GO" id="GO:1901135">
    <property type="term" value="P:carbohydrate derivative metabolic process"/>
    <property type="evidence" value="ECO:0007669"/>
    <property type="project" value="InterPro"/>
</dbReference>
<proteinExistence type="predicted"/>
<dbReference type="GO" id="GO:0008483">
    <property type="term" value="F:transaminase activity"/>
    <property type="evidence" value="ECO:0007669"/>
    <property type="project" value="UniProtKB-KW"/>
</dbReference>
<keyword evidence="1" id="KW-0808">Transferase</keyword>
<sequence length="341" mass="34971">MTVKETHMRREAGEAASAVARLLEREQGTIGRVAELIAQAAGPITSAARGSSDHAVTAFKYACEILLGRPVASVGPSVASVYQARLRLDGGVHLTVSQSGASPDIVALQAAAARGGATTIAVVNVADSPLARGADIVVPLHVGEEKSVAATKSYIASCAALFAIVARAAQDEGLLAGLSQLPSALEALPPGIEDELADAISRAGSLYVTGRGPAFGIALEAALKTKETAGVHAEAFSVAELMHGPLQLVKGGFPVVAFVSDDASRQSTLAAIDRLRDLGGRVTPISTLDLAGGLRIPSTGHAFTDGLVAVLAWYRAVELAARLKGLDPDRPANLRKVTETI</sequence>
<evidence type="ECO:0000256" key="1">
    <source>
        <dbReference type="ARBA" id="ARBA00022576"/>
    </source>
</evidence>
<evidence type="ECO:0000259" key="3">
    <source>
        <dbReference type="PROSITE" id="PS51464"/>
    </source>
</evidence>
<evidence type="ECO:0000313" key="4">
    <source>
        <dbReference type="EMBL" id="MCT8991110.1"/>
    </source>
</evidence>
<name>A0A9X2XBD9_9HYPH</name>
<dbReference type="InterPro" id="IPR035466">
    <property type="entry name" value="GlmS/AgaS_SIS"/>
</dbReference>
<gene>
    <name evidence="4" type="ORF">NYR54_12545</name>
</gene>
<feature type="domain" description="SIS" evidence="3">
    <location>
        <begin position="196"/>
        <end position="331"/>
    </location>
</feature>
<keyword evidence="2" id="KW-0677">Repeat</keyword>
<dbReference type="GO" id="GO:0097367">
    <property type="term" value="F:carbohydrate derivative binding"/>
    <property type="evidence" value="ECO:0007669"/>
    <property type="project" value="InterPro"/>
</dbReference>
<dbReference type="InterPro" id="IPR001347">
    <property type="entry name" value="SIS_dom"/>
</dbReference>